<dbReference type="EMBL" id="SIRE01000010">
    <property type="protein sequence ID" value="TBL78119.1"/>
    <property type="molecule type" value="Genomic_DNA"/>
</dbReference>
<protein>
    <submittedName>
        <fullName evidence="1">Uncharacterized protein</fullName>
    </submittedName>
</protein>
<dbReference type="OrthoDB" id="2680436at2"/>
<keyword evidence="2" id="KW-1185">Reference proteome</keyword>
<name>A0A4Q9DS95_9BACL</name>
<dbReference type="AlphaFoldDB" id="A0A4Q9DS95"/>
<accession>A0A4Q9DS95</accession>
<reference evidence="1 2" key="1">
    <citation type="submission" date="2019-02" db="EMBL/GenBank/DDBJ databases">
        <title>Paenibacillus sp. nov., isolated from surface-sterilized tissue of Thalictrum simplex L.</title>
        <authorList>
            <person name="Tuo L."/>
        </authorList>
    </citation>
    <scope>NUCLEOTIDE SEQUENCE [LARGE SCALE GENOMIC DNA]</scope>
    <source>
        <strain evidence="1 2">N2SHLJ1</strain>
    </source>
</reference>
<organism evidence="1 2">
    <name type="scientific">Paenibacillus thalictri</name>
    <dbReference type="NCBI Taxonomy" id="2527873"/>
    <lineage>
        <taxon>Bacteria</taxon>
        <taxon>Bacillati</taxon>
        <taxon>Bacillota</taxon>
        <taxon>Bacilli</taxon>
        <taxon>Bacillales</taxon>
        <taxon>Paenibacillaceae</taxon>
        <taxon>Paenibacillus</taxon>
    </lineage>
</organism>
<evidence type="ECO:0000313" key="2">
    <source>
        <dbReference type="Proteomes" id="UP000293142"/>
    </source>
</evidence>
<dbReference type="RefSeq" id="WP_131014102.1">
    <property type="nucleotide sequence ID" value="NZ_SIRE01000010.1"/>
</dbReference>
<dbReference type="Proteomes" id="UP000293142">
    <property type="component" value="Unassembled WGS sequence"/>
</dbReference>
<evidence type="ECO:0000313" key="1">
    <source>
        <dbReference type="EMBL" id="TBL78119.1"/>
    </source>
</evidence>
<comment type="caution">
    <text evidence="1">The sequence shown here is derived from an EMBL/GenBank/DDBJ whole genome shotgun (WGS) entry which is preliminary data.</text>
</comment>
<proteinExistence type="predicted"/>
<gene>
    <name evidence="1" type="ORF">EYB31_14635</name>
</gene>
<sequence>MSAYWLTPLVPGSGAILGSERIRLQPEAEAQHFRRILTALHPRLLLSFKANLLLSDDALLACGVDELPFSLDNGEEIHFTTGDMELSHCAEAYMDRLLGIAECQSLLSLLDKDTFAEPVSSWLSLMIAWLNQGYHVMLLQEEGT</sequence>